<gene>
    <name evidence="1" type="ORF">SAMN06297397_2276</name>
</gene>
<sequence length="354" mass="37311">MSRIVKVGELLLGGGNPVLVQSMTNTDTRDAEATLKQICALHDAGCDIVRVSVYDEACAEAVKTLAAKSPVPLVADIHFDYKLAIRSAENGIAKLRINPGNIGGEAKVRELADCAKAHGIPIRIGVNSGSAEKNLLAKYGGPTAECLVESALGHARILEKAGFDDIVLSMKSSDVKLTIDAYRLAHERCDYPLHLGVTEAGLPGQGTVKSAIGIGALLADGIGDTIRVSLSGDPVPEAKAAWDILRALNLRTRGVQLIACPTCGRTCIPVEQIARRVEAELSDVTVPLKVAVMGCVVNGLGEGREADVGIAGGKDGGVLFVKGQEPRKVKGDLAEILIEEVRKIINNEQFTMNN</sequence>
<keyword evidence="2" id="KW-1185">Reference proteome</keyword>
<organism evidence="1 2">
    <name type="scientific">Aristaeella lactis</name>
    <dbReference type="NCBI Taxonomy" id="3046383"/>
    <lineage>
        <taxon>Bacteria</taxon>
        <taxon>Bacillati</taxon>
        <taxon>Bacillota</taxon>
        <taxon>Clostridia</taxon>
        <taxon>Eubacteriales</taxon>
        <taxon>Aristaeellaceae</taxon>
        <taxon>Aristaeella</taxon>
    </lineage>
</organism>
<protein>
    <submittedName>
        <fullName evidence="1">4-hydroxy-3-methylbut-2-en-1-yl diphosphate synthase</fullName>
    </submittedName>
</protein>
<proteinExistence type="predicted"/>
<reference evidence="1" key="1">
    <citation type="submission" date="2017-04" db="EMBL/GenBank/DDBJ databases">
        <authorList>
            <person name="Varghese N."/>
            <person name="Submissions S."/>
        </authorList>
    </citation>
    <scope>NUCLEOTIDE SEQUENCE</scope>
    <source>
        <strain evidence="1">WTE2008</strain>
    </source>
</reference>
<accession>A0AC61PN27</accession>
<comment type="caution">
    <text evidence="1">The sequence shown here is derived from an EMBL/GenBank/DDBJ whole genome shotgun (WGS) entry which is preliminary data.</text>
</comment>
<evidence type="ECO:0000313" key="1">
    <source>
        <dbReference type="EMBL" id="SMC73697.1"/>
    </source>
</evidence>
<name>A0AC61PN27_9FIRM</name>
<dbReference type="Proteomes" id="UP000192328">
    <property type="component" value="Unassembled WGS sequence"/>
</dbReference>
<evidence type="ECO:0000313" key="2">
    <source>
        <dbReference type="Proteomes" id="UP000192328"/>
    </source>
</evidence>
<dbReference type="EMBL" id="FWXZ01000004">
    <property type="protein sequence ID" value="SMC73697.1"/>
    <property type="molecule type" value="Genomic_DNA"/>
</dbReference>